<keyword evidence="2" id="KW-1185">Reference proteome</keyword>
<sequence length="102" mass="11478">MVRRKGNPFANTLKRLPYKALMRRDELLRPSDNDEVMTAMVTIAAGAEYLAYAGTRGNEFYCRVFCFDTAEKARAMQAWIDASDIESRPAPAPSNYPQLKVG</sequence>
<protein>
    <submittedName>
        <fullName evidence="1">Uncharacterized protein</fullName>
    </submittedName>
</protein>
<dbReference type="EMBL" id="BKAJ01000252">
    <property type="protein sequence ID" value="GEP61749.1"/>
    <property type="molecule type" value="Genomic_DNA"/>
</dbReference>
<gene>
    <name evidence="1" type="ORF">RSO01_89150</name>
</gene>
<organism evidence="1 2">
    <name type="scientific">Reyranella soli</name>
    <dbReference type="NCBI Taxonomy" id="1230389"/>
    <lineage>
        <taxon>Bacteria</taxon>
        <taxon>Pseudomonadati</taxon>
        <taxon>Pseudomonadota</taxon>
        <taxon>Alphaproteobacteria</taxon>
        <taxon>Hyphomicrobiales</taxon>
        <taxon>Reyranellaceae</taxon>
        <taxon>Reyranella</taxon>
    </lineage>
</organism>
<evidence type="ECO:0000313" key="2">
    <source>
        <dbReference type="Proteomes" id="UP000321058"/>
    </source>
</evidence>
<name>A0A512NS34_9HYPH</name>
<dbReference type="AlphaFoldDB" id="A0A512NS34"/>
<dbReference type="RefSeq" id="WP_147157039.1">
    <property type="nucleotide sequence ID" value="NZ_BKAJ01000252.1"/>
</dbReference>
<accession>A0A512NS34</accession>
<proteinExistence type="predicted"/>
<dbReference type="Proteomes" id="UP000321058">
    <property type="component" value="Unassembled WGS sequence"/>
</dbReference>
<comment type="caution">
    <text evidence="1">The sequence shown here is derived from an EMBL/GenBank/DDBJ whole genome shotgun (WGS) entry which is preliminary data.</text>
</comment>
<reference evidence="1 2" key="1">
    <citation type="submission" date="2019-07" db="EMBL/GenBank/DDBJ databases">
        <title>Whole genome shotgun sequence of Reyranella soli NBRC 108950.</title>
        <authorList>
            <person name="Hosoyama A."/>
            <person name="Uohara A."/>
            <person name="Ohji S."/>
            <person name="Ichikawa N."/>
        </authorList>
    </citation>
    <scope>NUCLEOTIDE SEQUENCE [LARGE SCALE GENOMIC DNA]</scope>
    <source>
        <strain evidence="1 2">NBRC 108950</strain>
    </source>
</reference>
<evidence type="ECO:0000313" key="1">
    <source>
        <dbReference type="EMBL" id="GEP61749.1"/>
    </source>
</evidence>
<dbReference type="OrthoDB" id="7376209at2"/>